<sequence>MKSIFYFLLKTVDILVVIMPIGTTGQIIKVVLIVILIILLVIEFFTLFVGLAFVILPGVKKTLVHYGLFMVIVAGLLICLAFVGLCGAVRECYLKLFVFAGLLIAVLLVSLLVHLFMLPPEEDDDEEGEEPAPSKREIPIYSMTKMASYDSKYLSNYYKDTIFSKKWDEMHRKFRCCGPTGPGSWLNANLKIPYSCCHLQDNSSDPVLELCRESVHGDYVYMKGCPQLKEYPAWKGAIAGNDSDDKPTNVTMVTIIRTAGYFIQFAAVVLAIWLGVLILLSYHCGYY</sequence>
<dbReference type="CDD" id="cd03127">
    <property type="entry name" value="tetraspanin_LEL"/>
    <property type="match status" value="1"/>
</dbReference>
<organism evidence="6 7">
    <name type="scientific">Cryptolaemus montrouzieri</name>
    <dbReference type="NCBI Taxonomy" id="559131"/>
    <lineage>
        <taxon>Eukaryota</taxon>
        <taxon>Metazoa</taxon>
        <taxon>Ecdysozoa</taxon>
        <taxon>Arthropoda</taxon>
        <taxon>Hexapoda</taxon>
        <taxon>Insecta</taxon>
        <taxon>Pterygota</taxon>
        <taxon>Neoptera</taxon>
        <taxon>Endopterygota</taxon>
        <taxon>Coleoptera</taxon>
        <taxon>Polyphaga</taxon>
        <taxon>Cucujiformia</taxon>
        <taxon>Coccinelloidea</taxon>
        <taxon>Coccinellidae</taxon>
        <taxon>Scymninae</taxon>
        <taxon>Scymnini</taxon>
        <taxon>Cryptolaemus</taxon>
    </lineage>
</organism>
<gene>
    <name evidence="6" type="ORF">HHI36_008868</name>
</gene>
<comment type="subcellular location">
    <subcellularLocation>
        <location evidence="1">Membrane</location>
        <topology evidence="1">Multi-pass membrane protein</topology>
    </subcellularLocation>
</comment>
<dbReference type="AlphaFoldDB" id="A0ABD2MUD5"/>
<protein>
    <recommendedName>
        <fullName evidence="8">Tetraspanin</fullName>
    </recommendedName>
</protein>
<dbReference type="PANTHER" id="PTHR19282:SF456">
    <property type="entry name" value="CD63 MOLECULE"/>
    <property type="match status" value="1"/>
</dbReference>
<evidence type="ECO:0000256" key="1">
    <source>
        <dbReference type="ARBA" id="ARBA00004141"/>
    </source>
</evidence>
<evidence type="ECO:0000313" key="7">
    <source>
        <dbReference type="Proteomes" id="UP001516400"/>
    </source>
</evidence>
<feature type="transmembrane region" description="Helical" evidence="5">
    <location>
        <begin position="68"/>
        <end position="89"/>
    </location>
</feature>
<name>A0ABD2MUD5_9CUCU</name>
<feature type="transmembrane region" description="Helical" evidence="5">
    <location>
        <begin position="96"/>
        <end position="117"/>
    </location>
</feature>
<dbReference type="EMBL" id="JABFTP020000021">
    <property type="protein sequence ID" value="KAL3269809.1"/>
    <property type="molecule type" value="Genomic_DNA"/>
</dbReference>
<dbReference type="Gene3D" id="1.10.1450.10">
    <property type="entry name" value="Tetraspanin"/>
    <property type="match status" value="1"/>
</dbReference>
<keyword evidence="2 5" id="KW-0812">Transmembrane</keyword>
<keyword evidence="4 5" id="KW-0472">Membrane</keyword>
<feature type="transmembrane region" description="Helical" evidence="5">
    <location>
        <begin position="30"/>
        <end position="56"/>
    </location>
</feature>
<dbReference type="GO" id="GO:0016020">
    <property type="term" value="C:membrane"/>
    <property type="evidence" value="ECO:0007669"/>
    <property type="project" value="UniProtKB-SubCell"/>
</dbReference>
<dbReference type="PANTHER" id="PTHR19282">
    <property type="entry name" value="TETRASPANIN"/>
    <property type="match status" value="1"/>
</dbReference>
<evidence type="ECO:0000256" key="3">
    <source>
        <dbReference type="ARBA" id="ARBA00022989"/>
    </source>
</evidence>
<keyword evidence="7" id="KW-1185">Reference proteome</keyword>
<dbReference type="Proteomes" id="UP001516400">
    <property type="component" value="Unassembled WGS sequence"/>
</dbReference>
<comment type="caution">
    <text evidence="6">The sequence shown here is derived from an EMBL/GenBank/DDBJ whole genome shotgun (WGS) entry which is preliminary data.</text>
</comment>
<feature type="transmembrane region" description="Helical" evidence="5">
    <location>
        <begin position="6"/>
        <end position="23"/>
    </location>
</feature>
<proteinExistence type="predicted"/>
<dbReference type="InterPro" id="IPR018499">
    <property type="entry name" value="Tetraspanin/Peripherin"/>
</dbReference>
<feature type="transmembrane region" description="Helical" evidence="5">
    <location>
        <begin position="261"/>
        <end position="282"/>
    </location>
</feature>
<dbReference type="SUPFAM" id="SSF48652">
    <property type="entry name" value="Tetraspanin"/>
    <property type="match status" value="1"/>
</dbReference>
<evidence type="ECO:0000256" key="5">
    <source>
        <dbReference type="SAM" id="Phobius"/>
    </source>
</evidence>
<evidence type="ECO:0000313" key="6">
    <source>
        <dbReference type="EMBL" id="KAL3269809.1"/>
    </source>
</evidence>
<reference evidence="6 7" key="1">
    <citation type="journal article" date="2021" name="BMC Biol.">
        <title>Horizontally acquired antibacterial genes associated with adaptive radiation of ladybird beetles.</title>
        <authorList>
            <person name="Li H.S."/>
            <person name="Tang X.F."/>
            <person name="Huang Y.H."/>
            <person name="Xu Z.Y."/>
            <person name="Chen M.L."/>
            <person name="Du X.Y."/>
            <person name="Qiu B.Y."/>
            <person name="Chen P.T."/>
            <person name="Zhang W."/>
            <person name="Slipinski A."/>
            <person name="Escalona H.E."/>
            <person name="Waterhouse R.M."/>
            <person name="Zwick A."/>
            <person name="Pang H."/>
        </authorList>
    </citation>
    <scope>NUCLEOTIDE SEQUENCE [LARGE SCALE GENOMIC DNA]</scope>
    <source>
        <strain evidence="6">SYSU2018</strain>
    </source>
</reference>
<dbReference type="InterPro" id="IPR008952">
    <property type="entry name" value="Tetraspanin_EC2_sf"/>
</dbReference>
<evidence type="ECO:0000256" key="4">
    <source>
        <dbReference type="ARBA" id="ARBA00023136"/>
    </source>
</evidence>
<evidence type="ECO:0000256" key="2">
    <source>
        <dbReference type="ARBA" id="ARBA00022692"/>
    </source>
</evidence>
<dbReference type="Pfam" id="PF00335">
    <property type="entry name" value="Tetraspanin"/>
    <property type="match status" value="1"/>
</dbReference>
<keyword evidence="3 5" id="KW-1133">Transmembrane helix</keyword>
<evidence type="ECO:0008006" key="8">
    <source>
        <dbReference type="Google" id="ProtNLM"/>
    </source>
</evidence>
<accession>A0ABD2MUD5</accession>